<dbReference type="EMBL" id="CP097511">
    <property type="protein sequence ID" value="URE47544.1"/>
    <property type="molecule type" value="Genomic_DNA"/>
</dbReference>
<protein>
    <submittedName>
        <fullName evidence="1">Uncharacterized protein</fullName>
    </submittedName>
</protein>
<evidence type="ECO:0000313" key="1">
    <source>
        <dbReference type="EMBL" id="URE47544.1"/>
    </source>
</evidence>
<gene>
    <name evidence="1" type="ORF">MUK42_15171</name>
</gene>
<dbReference type="AlphaFoldDB" id="A0A9E7IFT2"/>
<dbReference type="EMBL" id="CP097511">
    <property type="protein sequence ID" value="URE47543.1"/>
    <property type="molecule type" value="Genomic_DNA"/>
</dbReference>
<reference evidence="1" key="1">
    <citation type="submission" date="2022-05" db="EMBL/GenBank/DDBJ databases">
        <title>The Musa troglodytarum L. genome provides insights into the mechanism of non-climacteric behaviour and enrichment of carotenoids.</title>
        <authorList>
            <person name="Wang J."/>
        </authorList>
    </citation>
    <scope>NUCLEOTIDE SEQUENCE</scope>
    <source>
        <tissue evidence="1">Leaf</tissue>
    </source>
</reference>
<accession>A0A9E7IFT2</accession>
<evidence type="ECO:0000313" key="2">
    <source>
        <dbReference type="Proteomes" id="UP001055439"/>
    </source>
</evidence>
<sequence>MSFVCGGRRLKAMESSSIHAFFVADDRTPNVLDLKSGVNSMSSWPLHEQLFFADDQIEFFIADNQMSNVVDLKYSSNAIYFFLHHALSVGSGYGMLDSLERYQIMSSGALVLVISDYQNVQDPCSHFR</sequence>
<proteinExistence type="predicted"/>
<dbReference type="Proteomes" id="UP001055439">
    <property type="component" value="Chromosome 9"/>
</dbReference>
<name>A0A9E7IFT2_9LILI</name>
<organism evidence="1 2">
    <name type="scientific">Musa troglodytarum</name>
    <name type="common">fe'i banana</name>
    <dbReference type="NCBI Taxonomy" id="320322"/>
    <lineage>
        <taxon>Eukaryota</taxon>
        <taxon>Viridiplantae</taxon>
        <taxon>Streptophyta</taxon>
        <taxon>Embryophyta</taxon>
        <taxon>Tracheophyta</taxon>
        <taxon>Spermatophyta</taxon>
        <taxon>Magnoliopsida</taxon>
        <taxon>Liliopsida</taxon>
        <taxon>Zingiberales</taxon>
        <taxon>Musaceae</taxon>
        <taxon>Musa</taxon>
    </lineage>
</organism>
<keyword evidence="2" id="KW-1185">Reference proteome</keyword>